<protein>
    <submittedName>
        <fullName evidence="2">Uncharacterized protein</fullName>
    </submittedName>
</protein>
<sequence length="77" mass="8150">MNRMLISQESRHVACPECGLPALRVARLVDGTGRLLGRTVFCAECRRRRRGPAADGGVAEPVPAEPQSTVASAAPLP</sequence>
<reference evidence="2 3" key="1">
    <citation type="journal article" date="2015" name="Int. J. Syst. Evol. Microbiol.">
        <title>Amycolatopsis rhabdoformis sp. nov., an actinomycete isolated from a tropical forest soil.</title>
        <authorList>
            <person name="Souza W.R."/>
            <person name="Silva R.E."/>
            <person name="Goodfellow M."/>
            <person name="Busarakam K."/>
            <person name="Figueiro F.S."/>
            <person name="Ferreira D."/>
            <person name="Rodrigues-Filho E."/>
            <person name="Moraes L.A.B."/>
            <person name="Zucchi T.D."/>
        </authorList>
    </citation>
    <scope>NUCLEOTIDE SEQUENCE [LARGE SCALE GENOMIC DNA]</scope>
    <source>
        <strain evidence="2 3">NCIMB 14900</strain>
    </source>
</reference>
<proteinExistence type="predicted"/>
<evidence type="ECO:0000313" key="3">
    <source>
        <dbReference type="Proteomes" id="UP001330812"/>
    </source>
</evidence>
<gene>
    <name evidence="2" type="ORF">VSH64_07935</name>
</gene>
<dbReference type="EMBL" id="CP142149">
    <property type="protein sequence ID" value="WSE32036.1"/>
    <property type="molecule type" value="Genomic_DNA"/>
</dbReference>
<organism evidence="2 3">
    <name type="scientific">Amycolatopsis rhabdoformis</name>
    <dbReference type="NCBI Taxonomy" id="1448059"/>
    <lineage>
        <taxon>Bacteria</taxon>
        <taxon>Bacillati</taxon>
        <taxon>Actinomycetota</taxon>
        <taxon>Actinomycetes</taxon>
        <taxon>Pseudonocardiales</taxon>
        <taxon>Pseudonocardiaceae</taxon>
        <taxon>Amycolatopsis</taxon>
    </lineage>
</organism>
<dbReference type="RefSeq" id="WP_326834844.1">
    <property type="nucleotide sequence ID" value="NZ_CP142149.1"/>
</dbReference>
<accession>A0ABZ1IE60</accession>
<name>A0ABZ1IE60_9PSEU</name>
<evidence type="ECO:0000313" key="2">
    <source>
        <dbReference type="EMBL" id="WSE32036.1"/>
    </source>
</evidence>
<evidence type="ECO:0000256" key="1">
    <source>
        <dbReference type="SAM" id="MobiDB-lite"/>
    </source>
</evidence>
<dbReference type="Proteomes" id="UP001330812">
    <property type="component" value="Chromosome"/>
</dbReference>
<feature type="region of interest" description="Disordered" evidence="1">
    <location>
        <begin position="50"/>
        <end position="77"/>
    </location>
</feature>
<keyword evidence="3" id="KW-1185">Reference proteome</keyword>